<evidence type="ECO:0000256" key="7">
    <source>
        <dbReference type="ARBA" id="ARBA00023180"/>
    </source>
</evidence>
<keyword evidence="5" id="KW-1133">Transmembrane helix</keyword>
<name>A0A7R9DHG8_TIMPO</name>
<evidence type="ECO:0000313" key="8">
    <source>
        <dbReference type="EMBL" id="CAD7413619.1"/>
    </source>
</evidence>
<protein>
    <submittedName>
        <fullName evidence="8">Uncharacterized protein</fullName>
    </submittedName>
</protein>
<gene>
    <name evidence="8" type="ORF">TPSB3V08_LOCUS9143</name>
</gene>
<reference evidence="8" key="1">
    <citation type="submission" date="2020-11" db="EMBL/GenBank/DDBJ databases">
        <authorList>
            <person name="Tran Van P."/>
        </authorList>
    </citation>
    <scope>NUCLEOTIDE SEQUENCE</scope>
</reference>
<evidence type="ECO:0000256" key="4">
    <source>
        <dbReference type="ARBA" id="ARBA00022692"/>
    </source>
</evidence>
<comment type="similarity">
    <text evidence="2">Belongs to the CD36 family.</text>
</comment>
<proteinExistence type="inferred from homology"/>
<dbReference type="EMBL" id="OD007045">
    <property type="protein sequence ID" value="CAD7413619.1"/>
    <property type="molecule type" value="Genomic_DNA"/>
</dbReference>
<accession>A0A7R9DHG8</accession>
<evidence type="ECO:0000256" key="2">
    <source>
        <dbReference type="ARBA" id="ARBA00010532"/>
    </source>
</evidence>
<dbReference type="Pfam" id="PF01130">
    <property type="entry name" value="CD36"/>
    <property type="match status" value="1"/>
</dbReference>
<sequence>MPEKAISSLMTLFQEDYKSVAMMKHGLKLMKPKTEYQYLNAGQQPVITMEQPLALAKAILEKLSHTNVTFSENSTMTYVARRTAIFQPELNHLSLNDTLVLPNIGVLANTCPTRYTALTHDTQTPDSSTFSLVTVAHSLDSHTIHCADPRYTITGLTDLLARHGGSLTGLAHDTLR</sequence>
<dbReference type="InterPro" id="IPR002159">
    <property type="entry name" value="CD36_fam"/>
</dbReference>
<dbReference type="AlphaFoldDB" id="A0A7R9DHG8"/>
<dbReference type="GO" id="GO:0005886">
    <property type="term" value="C:plasma membrane"/>
    <property type="evidence" value="ECO:0007669"/>
    <property type="project" value="UniProtKB-SubCell"/>
</dbReference>
<evidence type="ECO:0000256" key="6">
    <source>
        <dbReference type="ARBA" id="ARBA00023136"/>
    </source>
</evidence>
<organism evidence="8">
    <name type="scientific">Timema poppense</name>
    <name type="common">Walking stick</name>
    <dbReference type="NCBI Taxonomy" id="170557"/>
    <lineage>
        <taxon>Eukaryota</taxon>
        <taxon>Metazoa</taxon>
        <taxon>Ecdysozoa</taxon>
        <taxon>Arthropoda</taxon>
        <taxon>Hexapoda</taxon>
        <taxon>Insecta</taxon>
        <taxon>Pterygota</taxon>
        <taxon>Neoptera</taxon>
        <taxon>Polyneoptera</taxon>
        <taxon>Phasmatodea</taxon>
        <taxon>Timematodea</taxon>
        <taxon>Timematoidea</taxon>
        <taxon>Timematidae</taxon>
        <taxon>Timema</taxon>
    </lineage>
</organism>
<keyword evidence="6" id="KW-0472">Membrane</keyword>
<evidence type="ECO:0000256" key="5">
    <source>
        <dbReference type="ARBA" id="ARBA00022989"/>
    </source>
</evidence>
<evidence type="ECO:0000256" key="1">
    <source>
        <dbReference type="ARBA" id="ARBA00004236"/>
    </source>
</evidence>
<keyword evidence="4" id="KW-0812">Transmembrane</keyword>
<evidence type="ECO:0000256" key="3">
    <source>
        <dbReference type="ARBA" id="ARBA00022475"/>
    </source>
</evidence>
<comment type="subcellular location">
    <subcellularLocation>
        <location evidence="1">Cell membrane</location>
    </subcellularLocation>
</comment>
<keyword evidence="3" id="KW-1003">Cell membrane</keyword>
<keyword evidence="7" id="KW-0325">Glycoprotein</keyword>